<dbReference type="InterPro" id="IPR006059">
    <property type="entry name" value="SBP"/>
</dbReference>
<feature type="chain" id="PRO_5038997441" evidence="1">
    <location>
        <begin position="23"/>
        <end position="409"/>
    </location>
</feature>
<dbReference type="AlphaFoldDB" id="A0A9D2I0U1"/>
<protein>
    <submittedName>
        <fullName evidence="2">Extracellular solute-binding protein</fullName>
    </submittedName>
</protein>
<reference evidence="2" key="2">
    <citation type="submission" date="2021-04" db="EMBL/GenBank/DDBJ databases">
        <authorList>
            <person name="Gilroy R."/>
        </authorList>
    </citation>
    <scope>NUCLEOTIDE SEQUENCE</scope>
    <source>
        <strain evidence="2">CHK171-505</strain>
    </source>
</reference>
<name>A0A9D2I0U1_9LACT</name>
<dbReference type="PANTHER" id="PTHR43649">
    <property type="entry name" value="ARABINOSE-BINDING PROTEIN-RELATED"/>
    <property type="match status" value="1"/>
</dbReference>
<organism evidence="2 3">
    <name type="scientific">Candidatus Jeotgalibaca merdavium</name>
    <dbReference type="NCBI Taxonomy" id="2838627"/>
    <lineage>
        <taxon>Bacteria</taxon>
        <taxon>Bacillati</taxon>
        <taxon>Bacillota</taxon>
        <taxon>Bacilli</taxon>
        <taxon>Lactobacillales</taxon>
        <taxon>Carnobacteriaceae</taxon>
        <taxon>Jeotgalibaca</taxon>
    </lineage>
</organism>
<gene>
    <name evidence="2" type="ORF">H9948_05215</name>
</gene>
<dbReference type="Pfam" id="PF13416">
    <property type="entry name" value="SBP_bac_8"/>
    <property type="match status" value="1"/>
</dbReference>
<keyword evidence="1" id="KW-0732">Signal</keyword>
<dbReference type="PROSITE" id="PS51257">
    <property type="entry name" value="PROKAR_LIPOPROTEIN"/>
    <property type="match status" value="1"/>
</dbReference>
<dbReference type="InterPro" id="IPR050490">
    <property type="entry name" value="Bact_solute-bd_prot1"/>
</dbReference>
<dbReference type="SUPFAM" id="SSF53850">
    <property type="entry name" value="Periplasmic binding protein-like II"/>
    <property type="match status" value="1"/>
</dbReference>
<proteinExistence type="predicted"/>
<evidence type="ECO:0000313" key="2">
    <source>
        <dbReference type="EMBL" id="HJA90175.1"/>
    </source>
</evidence>
<comment type="caution">
    <text evidence="2">The sequence shown here is derived from an EMBL/GenBank/DDBJ whole genome shotgun (WGS) entry which is preliminary data.</text>
</comment>
<evidence type="ECO:0000313" key="3">
    <source>
        <dbReference type="Proteomes" id="UP000886856"/>
    </source>
</evidence>
<reference evidence="2" key="1">
    <citation type="journal article" date="2021" name="PeerJ">
        <title>Extensive microbial diversity within the chicken gut microbiome revealed by metagenomics and culture.</title>
        <authorList>
            <person name="Gilroy R."/>
            <person name="Ravi A."/>
            <person name="Getino M."/>
            <person name="Pursley I."/>
            <person name="Horton D.L."/>
            <person name="Alikhan N.F."/>
            <person name="Baker D."/>
            <person name="Gharbi K."/>
            <person name="Hall N."/>
            <person name="Watson M."/>
            <person name="Adriaenssens E.M."/>
            <person name="Foster-Nyarko E."/>
            <person name="Jarju S."/>
            <person name="Secka A."/>
            <person name="Antonio M."/>
            <person name="Oren A."/>
            <person name="Chaudhuri R.R."/>
            <person name="La Ragione R."/>
            <person name="Hildebrand F."/>
            <person name="Pallen M.J."/>
        </authorList>
    </citation>
    <scope>NUCLEOTIDE SEQUENCE</scope>
    <source>
        <strain evidence="2">CHK171-505</strain>
    </source>
</reference>
<feature type="signal peptide" evidence="1">
    <location>
        <begin position="1"/>
        <end position="22"/>
    </location>
</feature>
<accession>A0A9D2I0U1</accession>
<dbReference type="EMBL" id="DWYW01000118">
    <property type="protein sequence ID" value="HJA90175.1"/>
    <property type="molecule type" value="Genomic_DNA"/>
</dbReference>
<dbReference type="Proteomes" id="UP000886856">
    <property type="component" value="Unassembled WGS sequence"/>
</dbReference>
<dbReference type="Gene3D" id="3.40.190.10">
    <property type="entry name" value="Periplasmic binding protein-like II"/>
    <property type="match status" value="1"/>
</dbReference>
<evidence type="ECO:0000256" key="1">
    <source>
        <dbReference type="SAM" id="SignalP"/>
    </source>
</evidence>
<sequence length="409" mass="45182">MNKLSKRLLTSSLLASASLLTACGNANTITFWNPLTGDDGAYMDAMVAEYNDTDPEFPVESVITSDMYTKIYTVMNTGKDIPDLTLIHADRVPQFSDLNMLESVDSLTAAESGLTADNYLETAWNAGNYEGTQYTIPLDIHGNVMYYNTDLLEKYGATSFLDDNVVTIDEMNSLAGKLDEGDYIVNNALIEWVALGNVINLGGAISDGDGNPTLNTPEMKTVVESLKSVADNGLLTPYGEDGYAIFQAGNVLFSTDGTWTVTAHSSVEGLNFGMTNIYSVTEDKFTNRSSSHMFALLENEARTDEKEVGVAAFLEWMRANSLEWAKAGQIVASREVFESEEYQEYPQSFFTSSEEQKQASYIFEYKYYSYVEQALGTVLNDMIYGNIEVEEGLIQAQQQVEDLIEQNAS</sequence>